<gene>
    <name evidence="1" type="ordered locus">SVI_2772</name>
</gene>
<dbReference type="InterPro" id="IPR008964">
    <property type="entry name" value="Invasin/intimin_cell_adhesion"/>
</dbReference>
<dbReference type="Proteomes" id="UP000002350">
    <property type="component" value="Chromosome"/>
</dbReference>
<evidence type="ECO:0000313" key="1">
    <source>
        <dbReference type="EMBL" id="BAJ02743.1"/>
    </source>
</evidence>
<evidence type="ECO:0000313" key="2">
    <source>
        <dbReference type="Proteomes" id="UP000002350"/>
    </source>
</evidence>
<sequence>MSNRESDMKSVYKSFIVFLWSFFMVACSGGGDIADPLDPDPAPGEETVLISLSISNANISALTPASVSATVTSSATGLMSGVLVTFTLSDPTLGSFTPGTGTALTNSDGVATIELATSNVQGAGNVEASVANTVSGPVSIGFNMAGDGGEAGGGALVVLTLTDVAGNATDTISTTKPGKLVATVSGTSKPVIVTFTSIKGEIPVDAAVTVDGVAIVDIYAGTDLGAGKVVASLETGEEGEAIVVVGATNVFMGSGDPFAVGIASISTTQLSAGGTATISVKLQDGDGNPFTQPVEVNFTSTCASFPTPQAILSNPVTAVNGLASSTYLAQGCSGDDQINVTANAGGLSLSASTSINILPASIGSIVFESVAPSKIGLLGTGLPESSTVVFKVLDTNALPVSNQLVDFKLNTSVGGITFDPLTATTNDQGLVQTVIRSGTVATVIRVTGTINGSDPVISSQSTELVVTTGIPDQDSFSLSASNLNPEGWNLEGTEVKITARLSDAFNNRVPNGTSVTFRTEGGDIQDSCVTVDGGCSVIWQSKSPRPIGAEVAALAVPAGDPQNFQYYDVRENYYLGQPIGGRVTVTATANGEESFADTNGNGRFDASEVVAFNGLNTAGLPFDLAEPFEDFNEDGLFNPAQGAGVGGGALEELIDFDGGGVFDLEDGVYNGVLCSVDAPHVACASEMGLSTSTYVRRSLVLVMSGSTAIASQPIITDADGAADSSANVLDLLAKSIGYVELCISDLHNQPMPSGSQILAVTSVGSVVSTTPIIWPLDNSNGARCPVIAIKGPDTPEDGVMTISVETPGNTTGMGGTITTVANITVNM</sequence>
<name>D4ZM44_SHEVD</name>
<proteinExistence type="predicted"/>
<dbReference type="PROSITE" id="PS50890">
    <property type="entry name" value="PUA"/>
    <property type="match status" value="1"/>
</dbReference>
<dbReference type="KEGG" id="svo:SVI_2772"/>
<dbReference type="PROSITE" id="PS51257">
    <property type="entry name" value="PROKAR_LIPOPROTEIN"/>
    <property type="match status" value="1"/>
</dbReference>
<dbReference type="HOGENOM" id="CLU_006970_0_0_6"/>
<protein>
    <submittedName>
        <fullName evidence="1">Uncharacterized protein</fullName>
    </submittedName>
</protein>
<dbReference type="eggNOG" id="COG2831">
    <property type="taxonomic scope" value="Bacteria"/>
</dbReference>
<dbReference type="SUPFAM" id="SSF49373">
    <property type="entry name" value="Invasin/intimin cell-adhesion fragments"/>
    <property type="match status" value="2"/>
</dbReference>
<reference evidence="2" key="1">
    <citation type="journal article" date="2010" name="Mol. Biosyst.">
        <title>Complete genome sequence and comparative analysis of Shewanella violacea, a psychrophilic and piezophilic bacterium from deep sea floor sediments.</title>
        <authorList>
            <person name="Aono E."/>
            <person name="Baba T."/>
            <person name="Ara T."/>
            <person name="Nishi T."/>
            <person name="Nakamichi T."/>
            <person name="Inamoto E."/>
            <person name="Toyonaga H."/>
            <person name="Hasegawa M."/>
            <person name="Takai Y."/>
            <person name="Okumura Y."/>
            <person name="Baba M."/>
            <person name="Tomita M."/>
            <person name="Kato C."/>
            <person name="Oshima T."/>
            <person name="Nakasone K."/>
            <person name="Mori H."/>
        </authorList>
    </citation>
    <scope>NUCLEOTIDE SEQUENCE [LARGE SCALE GENOMIC DNA]</scope>
    <source>
        <strain evidence="2">JCM 10179 / CIP 106290 / LMG 19151 / DSS12</strain>
    </source>
</reference>
<organism evidence="1 2">
    <name type="scientific">Shewanella violacea (strain JCM 10179 / CIP 106290 / LMG 19151 / DSS12)</name>
    <dbReference type="NCBI Taxonomy" id="637905"/>
    <lineage>
        <taxon>Bacteria</taxon>
        <taxon>Pseudomonadati</taxon>
        <taxon>Pseudomonadota</taxon>
        <taxon>Gammaproteobacteria</taxon>
        <taxon>Alteromonadales</taxon>
        <taxon>Shewanellaceae</taxon>
        <taxon>Shewanella</taxon>
    </lineage>
</organism>
<keyword evidence="2" id="KW-1185">Reference proteome</keyword>
<dbReference type="InterPro" id="IPR013783">
    <property type="entry name" value="Ig-like_fold"/>
</dbReference>
<dbReference type="EMBL" id="AP011177">
    <property type="protein sequence ID" value="BAJ02743.1"/>
    <property type="molecule type" value="Genomic_DNA"/>
</dbReference>
<dbReference type="STRING" id="637905.SVI_2772"/>
<dbReference type="Gene3D" id="2.60.40.10">
    <property type="entry name" value="Immunoglobulins"/>
    <property type="match status" value="4"/>
</dbReference>
<accession>D4ZM44</accession>
<dbReference type="AlphaFoldDB" id="D4ZM44"/>